<dbReference type="KEGG" id="ggr:HKW67_07240"/>
<dbReference type="Pfam" id="PF13424">
    <property type="entry name" value="TPR_12"/>
    <property type="match status" value="1"/>
</dbReference>
<protein>
    <submittedName>
        <fullName evidence="2">Tetratricopeptide repeat protein</fullName>
    </submittedName>
</protein>
<dbReference type="PANTHER" id="PTHR12558">
    <property type="entry name" value="CELL DIVISION CYCLE 16,23,27"/>
    <property type="match status" value="1"/>
</dbReference>
<evidence type="ECO:0000256" key="1">
    <source>
        <dbReference type="PROSITE-ProRule" id="PRU00339"/>
    </source>
</evidence>
<dbReference type="RefSeq" id="WP_171224741.1">
    <property type="nucleotide sequence ID" value="NZ_CP053085.1"/>
</dbReference>
<dbReference type="SMART" id="SM00028">
    <property type="entry name" value="TPR"/>
    <property type="match status" value="5"/>
</dbReference>
<reference evidence="2 3" key="1">
    <citation type="submission" date="2020-05" db="EMBL/GenBank/DDBJ databases">
        <title>Complete genome sequence of Gemmatimonas greenlandica TET16.</title>
        <authorList>
            <person name="Zeng Y."/>
        </authorList>
    </citation>
    <scope>NUCLEOTIDE SEQUENCE [LARGE SCALE GENOMIC DNA]</scope>
    <source>
        <strain evidence="2 3">TET16</strain>
    </source>
</reference>
<sequence>MSLTGSDLQARFDAIHETLVAKPAPDERERVKQEIISLFRDADAAATAALAFKASVKELVEHWKQLDGRAATVAGSGRVDHLGASTFVEKGWSKLSLGDPAGAEVALRRALELAPGSNDAETLLGWAQMMQQQYDAARTTFQQVLLREPEHALAHTNVGYVCLRQGRYGEAIEHLSRVIRLDLDRKATLYAHLYLGMVYREREMYDDAEAFFRKALELGPNLLQSWYELGRVHWFSGRRDDAIASWRSGAEANKFNPWGKRCAELLGLVEQGGAPPRAD</sequence>
<dbReference type="PROSITE" id="PS50005">
    <property type="entry name" value="TPR"/>
    <property type="match status" value="2"/>
</dbReference>
<name>A0A6M4IR46_9BACT</name>
<organism evidence="2 3">
    <name type="scientific">Gemmatimonas groenlandica</name>
    <dbReference type="NCBI Taxonomy" id="2732249"/>
    <lineage>
        <taxon>Bacteria</taxon>
        <taxon>Pseudomonadati</taxon>
        <taxon>Gemmatimonadota</taxon>
        <taxon>Gemmatimonadia</taxon>
        <taxon>Gemmatimonadales</taxon>
        <taxon>Gemmatimonadaceae</taxon>
        <taxon>Gemmatimonas</taxon>
    </lineage>
</organism>
<dbReference type="Pfam" id="PF07721">
    <property type="entry name" value="TPR_4"/>
    <property type="match status" value="1"/>
</dbReference>
<dbReference type="InterPro" id="IPR011717">
    <property type="entry name" value="TPR-4"/>
</dbReference>
<dbReference type="Gene3D" id="1.25.40.10">
    <property type="entry name" value="Tetratricopeptide repeat domain"/>
    <property type="match status" value="2"/>
</dbReference>
<dbReference type="PROSITE" id="PS50293">
    <property type="entry name" value="TPR_REGION"/>
    <property type="match status" value="1"/>
</dbReference>
<proteinExistence type="predicted"/>
<dbReference type="InterPro" id="IPR019734">
    <property type="entry name" value="TPR_rpt"/>
</dbReference>
<dbReference type="SUPFAM" id="SSF48452">
    <property type="entry name" value="TPR-like"/>
    <property type="match status" value="1"/>
</dbReference>
<gene>
    <name evidence="2" type="ORF">HKW67_07240</name>
</gene>
<dbReference type="Proteomes" id="UP000500938">
    <property type="component" value="Chromosome"/>
</dbReference>
<feature type="repeat" description="TPR" evidence="1">
    <location>
        <begin position="189"/>
        <end position="222"/>
    </location>
</feature>
<feature type="repeat" description="TPR" evidence="1">
    <location>
        <begin position="152"/>
        <end position="185"/>
    </location>
</feature>
<dbReference type="AlphaFoldDB" id="A0A6M4IR46"/>
<keyword evidence="3" id="KW-1185">Reference proteome</keyword>
<keyword evidence="1" id="KW-0802">TPR repeat</keyword>
<evidence type="ECO:0000313" key="2">
    <source>
        <dbReference type="EMBL" id="QJR35312.1"/>
    </source>
</evidence>
<dbReference type="GO" id="GO:0042802">
    <property type="term" value="F:identical protein binding"/>
    <property type="evidence" value="ECO:0007669"/>
    <property type="project" value="InterPro"/>
</dbReference>
<dbReference type="EMBL" id="CP053085">
    <property type="protein sequence ID" value="QJR35312.1"/>
    <property type="molecule type" value="Genomic_DNA"/>
</dbReference>
<dbReference type="PANTHER" id="PTHR12558:SF13">
    <property type="entry name" value="CELL DIVISION CYCLE PROTEIN 27 HOMOLOG"/>
    <property type="match status" value="1"/>
</dbReference>
<accession>A0A6M4IR46</accession>
<dbReference type="InterPro" id="IPR011990">
    <property type="entry name" value="TPR-like_helical_dom_sf"/>
</dbReference>
<evidence type="ECO:0000313" key="3">
    <source>
        <dbReference type="Proteomes" id="UP000500938"/>
    </source>
</evidence>
<dbReference type="Pfam" id="PF13432">
    <property type="entry name" value="TPR_16"/>
    <property type="match status" value="1"/>
</dbReference>